<keyword evidence="6" id="KW-0472">Membrane</keyword>
<evidence type="ECO:0000256" key="6">
    <source>
        <dbReference type="ARBA" id="ARBA00023136"/>
    </source>
</evidence>
<evidence type="ECO:0000256" key="7">
    <source>
        <dbReference type="ARBA" id="ARBA00023237"/>
    </source>
</evidence>
<keyword evidence="2" id="KW-0813">Transport</keyword>
<keyword evidence="10" id="KW-1185">Reference proteome</keyword>
<dbReference type="SUPFAM" id="SSF56935">
    <property type="entry name" value="Porins"/>
    <property type="match status" value="1"/>
</dbReference>
<reference evidence="9 10" key="1">
    <citation type="submission" date="2015-08" db="EMBL/GenBank/DDBJ databases">
        <authorList>
            <person name="Babu N.S."/>
            <person name="Beckwith C.J."/>
            <person name="Beseler K.G."/>
            <person name="Brison A."/>
            <person name="Carone J.V."/>
            <person name="Caskin T.P."/>
            <person name="Diamond M."/>
            <person name="Durham M.E."/>
            <person name="Foxe J.M."/>
            <person name="Go M."/>
            <person name="Henderson B.A."/>
            <person name="Jones I.B."/>
            <person name="McGettigan J.A."/>
            <person name="Micheletti S.J."/>
            <person name="Nasrallah M.E."/>
            <person name="Ortiz D."/>
            <person name="Piller C.R."/>
            <person name="Privatt S.R."/>
            <person name="Schneider S.L."/>
            <person name="Sharp S."/>
            <person name="Smith T.C."/>
            <person name="Stanton J.D."/>
            <person name="Ullery H.E."/>
            <person name="Wilson R.J."/>
            <person name="Serrano M.G."/>
            <person name="Buck G."/>
            <person name="Lee V."/>
            <person name="Wang Y."/>
            <person name="Carvalho R."/>
            <person name="Voegtly L."/>
            <person name="Shi R."/>
            <person name="Duckworth R."/>
            <person name="Johnson A."/>
            <person name="Loviza R."/>
            <person name="Walstead R."/>
            <person name="Shah Z."/>
            <person name="Kiflezghi M."/>
            <person name="Wade K."/>
            <person name="Ball S.L."/>
            <person name="Bradley K.W."/>
            <person name="Asai D.J."/>
            <person name="Bowman C.A."/>
            <person name="Russell D.A."/>
            <person name="Pope W.H."/>
            <person name="Jacobs-Sera D."/>
            <person name="Hendrix R.W."/>
            <person name="Hatfull G.F."/>
        </authorList>
    </citation>
    <scope>NUCLEOTIDE SEQUENCE [LARGE SCALE GENOMIC DNA]</scope>
    <source>
        <strain evidence="9 10">DSM 27648</strain>
    </source>
</reference>
<dbReference type="GO" id="GO:0044718">
    <property type="term" value="P:siderophore transmembrane transport"/>
    <property type="evidence" value="ECO:0007669"/>
    <property type="project" value="TreeGrafter"/>
</dbReference>
<keyword evidence="5" id="KW-0732">Signal</keyword>
<evidence type="ECO:0000313" key="10">
    <source>
        <dbReference type="Proteomes" id="UP000064967"/>
    </source>
</evidence>
<name>A0A0K1Q289_9BACT</name>
<dbReference type="EMBL" id="CP012333">
    <property type="protein sequence ID" value="AKU99925.1"/>
    <property type="molecule type" value="Genomic_DNA"/>
</dbReference>
<sequence>MVKKDKKIHGLAQADLIDARVLAQGPIGNTGWNFAVAGRRSYVDVWLKPALEAGGAGVSTAPVYYDYQAMLQREWGNGKHNVRFFFFGSDDRLSVLVKSVNGSNPGVGGNVTLGTAFYRFQARYVGKLSPDTELRVTAAVGKDALDFSLGDNFFVLTSYPINPRAELTQKITQGVRNNFGLDMLYTPYSVDVRLPPPPRPGEPPAGPFGARPPLQEQSTDTIYRPGIYDELELTPFKGTRIIPGVRLDYTKDTKSWDVQPRVTARQELHSEFPKTTLKGGIGRFAQPPQPQETNRVFGIPGLTSNIANHYGLGIEQEITRQIEFSTEGYYRQYDQLVVPRVGNVGEGHAMGLETLLRYKPDARFFGFIAYTLSRSVRRDGPDQPERLFAFDQTHILTAVGSYRLGNGWEIGGRYRVVSGSMVTPQAYGFYDATSGAYVPLTSFPPNSERNPVFHQLDVRIDKAWVYSWGRLSMYLDIYNVYNAGNVEGVSYNYNSTLRTNATGLPILPSFGMRVDL</sequence>
<accession>A0A0K1Q289</accession>
<evidence type="ECO:0000256" key="3">
    <source>
        <dbReference type="ARBA" id="ARBA00022452"/>
    </source>
</evidence>
<dbReference type="AlphaFoldDB" id="A0A0K1Q289"/>
<feature type="compositionally biased region" description="Pro residues" evidence="8">
    <location>
        <begin position="195"/>
        <end position="206"/>
    </location>
</feature>
<dbReference type="GO" id="GO:0015344">
    <property type="term" value="F:siderophore uptake transmembrane transporter activity"/>
    <property type="evidence" value="ECO:0007669"/>
    <property type="project" value="TreeGrafter"/>
</dbReference>
<keyword evidence="4" id="KW-0812">Transmembrane</keyword>
<evidence type="ECO:0000256" key="4">
    <source>
        <dbReference type="ARBA" id="ARBA00022692"/>
    </source>
</evidence>
<dbReference type="Gene3D" id="2.40.170.20">
    <property type="entry name" value="TonB-dependent receptor, beta-barrel domain"/>
    <property type="match status" value="1"/>
</dbReference>
<proteinExistence type="predicted"/>
<dbReference type="PANTHER" id="PTHR30069">
    <property type="entry name" value="TONB-DEPENDENT OUTER MEMBRANE RECEPTOR"/>
    <property type="match status" value="1"/>
</dbReference>
<dbReference type="InterPro" id="IPR039426">
    <property type="entry name" value="TonB-dep_rcpt-like"/>
</dbReference>
<evidence type="ECO:0000256" key="5">
    <source>
        <dbReference type="ARBA" id="ARBA00022729"/>
    </source>
</evidence>
<feature type="region of interest" description="Disordered" evidence="8">
    <location>
        <begin position="195"/>
        <end position="216"/>
    </location>
</feature>
<dbReference type="PANTHER" id="PTHR30069:SF29">
    <property type="entry name" value="HEMOGLOBIN AND HEMOGLOBIN-HAPTOGLOBIN-BINDING PROTEIN 1-RELATED"/>
    <property type="match status" value="1"/>
</dbReference>
<evidence type="ECO:0000256" key="8">
    <source>
        <dbReference type="SAM" id="MobiDB-lite"/>
    </source>
</evidence>
<organism evidence="9 10">
    <name type="scientific">Labilithrix luteola</name>
    <dbReference type="NCBI Taxonomy" id="1391654"/>
    <lineage>
        <taxon>Bacteria</taxon>
        <taxon>Pseudomonadati</taxon>
        <taxon>Myxococcota</taxon>
        <taxon>Polyangia</taxon>
        <taxon>Polyangiales</taxon>
        <taxon>Labilitrichaceae</taxon>
        <taxon>Labilithrix</taxon>
    </lineage>
</organism>
<keyword evidence="9" id="KW-0675">Receptor</keyword>
<dbReference type="PATRIC" id="fig|1391654.3.peg.6685"/>
<comment type="subcellular location">
    <subcellularLocation>
        <location evidence="1">Cell outer membrane</location>
        <topology evidence="1">Multi-pass membrane protein</topology>
    </subcellularLocation>
</comment>
<evidence type="ECO:0000256" key="2">
    <source>
        <dbReference type="ARBA" id="ARBA00022448"/>
    </source>
</evidence>
<dbReference type="STRING" id="1391654.AKJ09_06589"/>
<keyword evidence="3" id="KW-1134">Transmembrane beta strand</keyword>
<protein>
    <submittedName>
        <fullName evidence="9">TonB family protein / TonB-dependent receptor</fullName>
    </submittedName>
</protein>
<keyword evidence="7" id="KW-0998">Cell outer membrane</keyword>
<dbReference type="GO" id="GO:0009279">
    <property type="term" value="C:cell outer membrane"/>
    <property type="evidence" value="ECO:0007669"/>
    <property type="project" value="UniProtKB-SubCell"/>
</dbReference>
<dbReference type="InterPro" id="IPR036942">
    <property type="entry name" value="Beta-barrel_TonB_sf"/>
</dbReference>
<gene>
    <name evidence="9" type="ORF">AKJ09_06589</name>
</gene>
<dbReference type="Proteomes" id="UP000064967">
    <property type="component" value="Chromosome"/>
</dbReference>
<evidence type="ECO:0000256" key="1">
    <source>
        <dbReference type="ARBA" id="ARBA00004571"/>
    </source>
</evidence>
<evidence type="ECO:0000313" key="9">
    <source>
        <dbReference type="EMBL" id="AKU99925.1"/>
    </source>
</evidence>
<dbReference type="KEGG" id="llu:AKJ09_06589"/>